<keyword evidence="1" id="KW-0238">DNA-binding</keyword>
<organism evidence="3 4">
    <name type="scientific">Porites evermanni</name>
    <dbReference type="NCBI Taxonomy" id="104178"/>
    <lineage>
        <taxon>Eukaryota</taxon>
        <taxon>Metazoa</taxon>
        <taxon>Cnidaria</taxon>
        <taxon>Anthozoa</taxon>
        <taxon>Hexacorallia</taxon>
        <taxon>Scleractinia</taxon>
        <taxon>Fungiina</taxon>
        <taxon>Poritidae</taxon>
        <taxon>Porites</taxon>
    </lineage>
</organism>
<protein>
    <recommendedName>
        <fullName evidence="5">Tyr recombinase domain-containing protein</fullName>
    </recommendedName>
</protein>
<dbReference type="SUPFAM" id="SSF47823">
    <property type="entry name" value="lambda integrase-like, N-terminal domain"/>
    <property type="match status" value="1"/>
</dbReference>
<comment type="caution">
    <text evidence="3">The sequence shown here is derived from an EMBL/GenBank/DDBJ whole genome shotgun (WGS) entry which is preliminary data.</text>
</comment>
<evidence type="ECO:0000313" key="4">
    <source>
        <dbReference type="Proteomes" id="UP001159427"/>
    </source>
</evidence>
<evidence type="ECO:0008006" key="5">
    <source>
        <dbReference type="Google" id="ProtNLM"/>
    </source>
</evidence>
<dbReference type="InterPro" id="IPR013762">
    <property type="entry name" value="Integrase-like_cat_sf"/>
</dbReference>
<evidence type="ECO:0000256" key="1">
    <source>
        <dbReference type="ARBA" id="ARBA00023125"/>
    </source>
</evidence>
<dbReference type="Gene3D" id="1.10.443.10">
    <property type="entry name" value="Intergrase catalytic core"/>
    <property type="match status" value="1"/>
</dbReference>
<gene>
    <name evidence="3" type="ORF">PEVE_00013112</name>
</gene>
<reference evidence="3 4" key="1">
    <citation type="submission" date="2022-05" db="EMBL/GenBank/DDBJ databases">
        <authorList>
            <consortium name="Genoscope - CEA"/>
            <person name="William W."/>
        </authorList>
    </citation>
    <scope>NUCLEOTIDE SEQUENCE [LARGE SCALE GENOMIC DNA]</scope>
</reference>
<dbReference type="EMBL" id="CALNXI010000198">
    <property type="protein sequence ID" value="CAH3021878.1"/>
    <property type="molecule type" value="Genomic_DNA"/>
</dbReference>
<dbReference type="Gene3D" id="1.10.150.130">
    <property type="match status" value="1"/>
</dbReference>
<feature type="non-terminal residue" evidence="3">
    <location>
        <position position="1"/>
    </location>
</feature>
<dbReference type="Proteomes" id="UP001159427">
    <property type="component" value="Unassembled WGS sequence"/>
</dbReference>
<proteinExistence type="predicted"/>
<dbReference type="InterPro" id="IPR052925">
    <property type="entry name" value="Phage_Integrase-like_Recomb"/>
</dbReference>
<evidence type="ECO:0000256" key="2">
    <source>
        <dbReference type="ARBA" id="ARBA00023172"/>
    </source>
</evidence>
<dbReference type="InterPro" id="IPR011010">
    <property type="entry name" value="DNA_brk_join_enz"/>
</dbReference>
<sequence>ISDSTAQGTFTPSRRIANNSARDSFAEELVANLESLLSSVLASGSGQSYRRAWTLFREFHEKFYKTKAFHLPLTTASLALFISFLDGRNLSPSTILSYLSAIGYVHKMKGLHDPTKAFLIQKLLTSLSRQKSCDVRLPISKPILHDLVSSLQHTNSSAAQRILFSAMFLTAFYGFFRIGELAARSACHTTVISYDNIRFLASGGKIHSIKITITHFKHNTSNRPFDLVIPGDESSPFCPVKFILRYCHLRGNKPGPLFCHADNTPITVNQFNTELRRCLNFCGLNAQRYKSHSFRIGAACLAADKGFSDAQIRALGRWKSDAFKLYIRNSTLQGI</sequence>
<name>A0ABN8LX42_9CNID</name>
<dbReference type="PANTHER" id="PTHR34605">
    <property type="entry name" value="PHAGE_INTEGRASE DOMAIN-CONTAINING PROTEIN"/>
    <property type="match status" value="1"/>
</dbReference>
<dbReference type="InterPro" id="IPR010998">
    <property type="entry name" value="Integrase_recombinase_N"/>
</dbReference>
<accession>A0ABN8LX42</accession>
<dbReference type="SUPFAM" id="SSF56349">
    <property type="entry name" value="DNA breaking-rejoining enzymes"/>
    <property type="match status" value="1"/>
</dbReference>
<evidence type="ECO:0000313" key="3">
    <source>
        <dbReference type="EMBL" id="CAH3021878.1"/>
    </source>
</evidence>
<dbReference type="PANTHER" id="PTHR34605:SF3">
    <property type="entry name" value="P CELL-TYPE AGGLUTINATION PROTEIN MAP4-LIKE-RELATED"/>
    <property type="match status" value="1"/>
</dbReference>
<keyword evidence="2" id="KW-0233">DNA recombination</keyword>
<keyword evidence="4" id="KW-1185">Reference proteome</keyword>